<comment type="caution">
    <text evidence="1">The sequence shown here is derived from an EMBL/GenBank/DDBJ whole genome shotgun (WGS) entry which is preliminary data.</text>
</comment>
<evidence type="ECO:0000313" key="1">
    <source>
        <dbReference type="EMBL" id="GHA00558.1"/>
    </source>
</evidence>
<accession>A0A918VJ79</accession>
<keyword evidence="2" id="KW-1185">Reference proteome</keyword>
<name>A0A918VJ79_9GAMM</name>
<dbReference type="AlphaFoldDB" id="A0A918VJ79"/>
<gene>
    <name evidence="1" type="ORF">GCM10008090_06770</name>
</gene>
<reference evidence="1" key="1">
    <citation type="journal article" date="2014" name="Int. J. Syst. Evol. Microbiol.">
        <title>Complete genome sequence of Corynebacterium casei LMG S-19264T (=DSM 44701T), isolated from a smear-ripened cheese.</title>
        <authorList>
            <consortium name="US DOE Joint Genome Institute (JGI-PGF)"/>
            <person name="Walter F."/>
            <person name="Albersmeier A."/>
            <person name="Kalinowski J."/>
            <person name="Ruckert C."/>
        </authorList>
    </citation>
    <scope>NUCLEOTIDE SEQUENCE</scope>
    <source>
        <strain evidence="1">KCTC 12711</strain>
    </source>
</reference>
<proteinExistence type="predicted"/>
<evidence type="ECO:0000313" key="2">
    <source>
        <dbReference type="Proteomes" id="UP000614811"/>
    </source>
</evidence>
<dbReference type="EMBL" id="BMXA01000001">
    <property type="protein sequence ID" value="GHA00558.1"/>
    <property type="molecule type" value="Genomic_DNA"/>
</dbReference>
<dbReference type="Proteomes" id="UP000614811">
    <property type="component" value="Unassembled WGS sequence"/>
</dbReference>
<organism evidence="1 2">
    <name type="scientific">Arenicella chitinivorans</name>
    <dbReference type="NCBI Taxonomy" id="1329800"/>
    <lineage>
        <taxon>Bacteria</taxon>
        <taxon>Pseudomonadati</taxon>
        <taxon>Pseudomonadota</taxon>
        <taxon>Gammaproteobacteria</taxon>
        <taxon>Arenicellales</taxon>
        <taxon>Arenicellaceae</taxon>
        <taxon>Arenicella</taxon>
    </lineage>
</organism>
<sequence length="560" mass="61077">MCELTFFGSKLGLLRVIAVSILTTVMSPPLVAQSSTYTPQARFCADGGSTLCSIMPSMIGQDPAVTPGVGYHGLPAVVSDFDRDSQSPFDNMAWQMFVAANWSLDSSAPPAIALNGVGQRVWQTWKRPQDVFGAEPPVCANPQSLPRFSIMSKTGGQPDSRLDGILEASSNQPLIDRYGNWVIYERRLNPVEEWFITKPRVETNGNQSYVYTLKSVDGQQRYIKSLQANSLDFSFPEGEDLVAVDSTTEKSNGKVGAIEMKTAWRILTPKDQKSKYLSMEALLEVSSEMVSNQKPICAQVSLGLVGMHIMQKNPVRGDLKDQWIWATFEHRDNAPLSSDPADPIEFASYGKYPDSNCPLAVPATDKSYSLYNPDCKACVNNKPPATRTKGKYVWRPSQPYAGNYLNANSGGTPKYGTQVVQCAKSYSLTAIIDSQWAKRLKSVNSVFANYTLIGTQWGADIEQTAPPFVQRSAVPDFLSNTTMETYVQTGTCEYDKGTCVQVNGAGSCVGCHKSAALAAKDQAGQSVSSDFSFLMGLAEDFGIKTKVVETLESGSTLPDK</sequence>
<dbReference type="RefSeq" id="WP_229794114.1">
    <property type="nucleotide sequence ID" value="NZ_BMXA01000001.1"/>
</dbReference>
<protein>
    <submittedName>
        <fullName evidence="1">Uncharacterized protein</fullName>
    </submittedName>
</protein>
<reference evidence="1" key="2">
    <citation type="submission" date="2020-09" db="EMBL/GenBank/DDBJ databases">
        <authorList>
            <person name="Sun Q."/>
            <person name="Kim S."/>
        </authorList>
    </citation>
    <scope>NUCLEOTIDE SEQUENCE</scope>
    <source>
        <strain evidence="1">KCTC 12711</strain>
    </source>
</reference>